<evidence type="ECO:0000256" key="1">
    <source>
        <dbReference type="ARBA" id="ARBA00007227"/>
    </source>
</evidence>
<dbReference type="Proteomes" id="UP001549291">
    <property type="component" value="Unassembled WGS sequence"/>
</dbReference>
<evidence type="ECO:0000259" key="2">
    <source>
        <dbReference type="PROSITE" id="PS50943"/>
    </source>
</evidence>
<dbReference type="SUPFAM" id="SSF47413">
    <property type="entry name" value="lambda repressor-like DNA-binding domains"/>
    <property type="match status" value="1"/>
</dbReference>
<dbReference type="InterPro" id="IPR052345">
    <property type="entry name" value="Rad_response_metalloprotease"/>
</dbReference>
<comment type="caution">
    <text evidence="3">The sequence shown here is derived from an EMBL/GenBank/DDBJ whole genome shotgun (WGS) entry which is preliminary data.</text>
</comment>
<dbReference type="EMBL" id="JBEPTQ010000002">
    <property type="protein sequence ID" value="MET4721664.1"/>
    <property type="molecule type" value="Genomic_DNA"/>
</dbReference>
<comment type="similarity">
    <text evidence="1">Belongs to the short-chain fatty acyl-CoA assimilation regulator (ScfR) family.</text>
</comment>
<organism evidence="3 4">
    <name type="scientific">Bradyrhizobium japonicum</name>
    <dbReference type="NCBI Taxonomy" id="375"/>
    <lineage>
        <taxon>Bacteria</taxon>
        <taxon>Pseudomonadati</taxon>
        <taxon>Pseudomonadota</taxon>
        <taxon>Alphaproteobacteria</taxon>
        <taxon>Hyphomicrobiales</taxon>
        <taxon>Nitrobacteraceae</taxon>
        <taxon>Bradyrhizobium</taxon>
    </lineage>
</organism>
<dbReference type="CDD" id="cd00093">
    <property type="entry name" value="HTH_XRE"/>
    <property type="match status" value="1"/>
</dbReference>
<dbReference type="PROSITE" id="PS50943">
    <property type="entry name" value="HTH_CROC1"/>
    <property type="match status" value="1"/>
</dbReference>
<dbReference type="InterPro" id="IPR010982">
    <property type="entry name" value="Lambda_DNA-bd_dom_sf"/>
</dbReference>
<protein>
    <submittedName>
        <fullName evidence="3">HTH-type transcriptional regulator/antitoxin HigA</fullName>
    </submittedName>
</protein>
<dbReference type="InterPro" id="IPR010359">
    <property type="entry name" value="IrrE_HExxH"/>
</dbReference>
<evidence type="ECO:0000313" key="4">
    <source>
        <dbReference type="Proteomes" id="UP001549291"/>
    </source>
</evidence>
<evidence type="ECO:0000313" key="3">
    <source>
        <dbReference type="EMBL" id="MET4721664.1"/>
    </source>
</evidence>
<dbReference type="InterPro" id="IPR001387">
    <property type="entry name" value="Cro/C1-type_HTH"/>
</dbReference>
<reference evidence="3 4" key="1">
    <citation type="submission" date="2024-06" db="EMBL/GenBank/DDBJ databases">
        <title>Genomic Encyclopedia of Type Strains, Phase V (KMG-V): Genome sequencing to study the core and pangenomes of soil and plant-associated prokaryotes.</title>
        <authorList>
            <person name="Whitman W."/>
        </authorList>
    </citation>
    <scope>NUCLEOTIDE SEQUENCE [LARGE SCALE GENOMIC DNA]</scope>
    <source>
        <strain evidence="3 4">USDA 160</strain>
    </source>
</reference>
<dbReference type="Gene3D" id="1.10.10.2910">
    <property type="match status" value="1"/>
</dbReference>
<sequence length="367" mass="41189">MPDSSFRPDWFSKPGDTLLTLMEQRELTSEALARKLRCDHSVVQGLLSGSTAVDDKLATALAKYVGGTPAFWHTRQSRYVEALSRAADAVPKDRGLQWISQFPHKDMASYGWVTPAAKRDELIKAYLAYFGVNTPEEWSSRYENTMRETAFRTSPTYSSTVGAISAWLRRGEIEATAIKCASWQPNRLLRSLEQLRVLTKAKSPSYFLPRVRKLCADAGVAVVFVRAPSGCRASGATKFIARDKAMVILSFRYLSDDHFWFTFFHELGHLLLHKSTMTFVDGEPGITSDLEAEANEFAADTLIPPSRRDEMMDLPASKEKIIRFAYSVGVSAGIVVGQMQHRDALASKQMNFLKRRFNWQQITAALA</sequence>
<proteinExistence type="inferred from homology"/>
<accession>A0ABV2RXJ6</accession>
<name>A0ABV2RXJ6_BRAJP</name>
<dbReference type="PANTHER" id="PTHR43236:SF1">
    <property type="entry name" value="BLL7220 PROTEIN"/>
    <property type="match status" value="1"/>
</dbReference>
<dbReference type="PANTHER" id="PTHR43236">
    <property type="entry name" value="ANTITOXIN HIGA1"/>
    <property type="match status" value="1"/>
</dbReference>
<feature type="domain" description="HTH cro/C1-type" evidence="2">
    <location>
        <begin position="18"/>
        <end position="72"/>
    </location>
</feature>
<dbReference type="Gene3D" id="1.10.260.40">
    <property type="entry name" value="lambda repressor-like DNA-binding domains"/>
    <property type="match status" value="1"/>
</dbReference>
<gene>
    <name evidence="3" type="ORF">ABIF63_005770</name>
</gene>
<dbReference type="Pfam" id="PF06114">
    <property type="entry name" value="Peptidase_M78"/>
    <property type="match status" value="1"/>
</dbReference>
<keyword evidence="4" id="KW-1185">Reference proteome</keyword>